<evidence type="ECO:0008006" key="3">
    <source>
        <dbReference type="Google" id="ProtNLM"/>
    </source>
</evidence>
<dbReference type="Proteomes" id="UP000183920">
    <property type="component" value="Unassembled WGS sequence"/>
</dbReference>
<dbReference type="EMBL" id="CVRY01000001">
    <property type="protein sequence ID" value="CRL58845.1"/>
    <property type="molecule type" value="Genomic_DNA"/>
</dbReference>
<organism evidence="1 2">
    <name type="scientific">Proteus penneri</name>
    <dbReference type="NCBI Taxonomy" id="102862"/>
    <lineage>
        <taxon>Bacteria</taxon>
        <taxon>Pseudomonadati</taxon>
        <taxon>Pseudomonadota</taxon>
        <taxon>Gammaproteobacteria</taxon>
        <taxon>Enterobacterales</taxon>
        <taxon>Morganellaceae</taxon>
        <taxon>Proteus</taxon>
    </lineage>
</organism>
<evidence type="ECO:0000313" key="2">
    <source>
        <dbReference type="Proteomes" id="UP000183920"/>
    </source>
</evidence>
<sequence length="316" mass="37075">MYRYFHLIAVLYIASLVTGCDYPAIREKQNGVFYINNNQLEPLEFKIDNTKFVMGKGEVKKIKLNNGEHILIDSQGKQSIFMIYPGNRGGIINPNRDIYYSFTTLFKQEYPPSEEIRIDERTVWVNGILLRGAINSSDSLFIDNNIFSCDIPIDEPLPTYLSDWEGNEKVSALTKCFTKDDFYQYIIKFPYGIKFYSEHDLLTQYITEDNFNWIDKNNTRTDSLSPLDDNFSFNDEKLMKEAISIHEVVKKYLTSRDPAERKLFYSEYHKHIMKMAILYDQQIRSHIFVDREMYLDFIKRNGRIFGAGILGEPILI</sequence>
<name>A0A0G4PZ04_9GAMM</name>
<gene>
    <name evidence="1" type="ORF">BN1804_00007</name>
</gene>
<accession>A0A0G4PZ04</accession>
<dbReference type="AlphaFoldDB" id="A0A0G4PZ04"/>
<reference evidence="2" key="1">
    <citation type="submission" date="2015-06" db="EMBL/GenBank/DDBJ databases">
        <authorList>
            <person name="Urmite Genomes"/>
        </authorList>
    </citation>
    <scope>NUCLEOTIDE SEQUENCE [LARGE SCALE GENOMIC DNA]</scope>
    <source>
        <strain evidence="2">CSUR P1867</strain>
    </source>
</reference>
<protein>
    <recommendedName>
        <fullName evidence="3">Lipoprotein</fullName>
    </recommendedName>
</protein>
<proteinExistence type="predicted"/>
<evidence type="ECO:0000313" key="1">
    <source>
        <dbReference type="EMBL" id="CRL58845.1"/>
    </source>
</evidence>
<dbReference type="RefSeq" id="WP_072062508.1">
    <property type="nucleotide sequence ID" value="NZ_CVRY01000001.1"/>
</dbReference>
<dbReference type="PROSITE" id="PS51257">
    <property type="entry name" value="PROKAR_LIPOPROTEIN"/>
    <property type="match status" value="1"/>
</dbReference>